<dbReference type="eggNOG" id="COG3706">
    <property type="taxonomic scope" value="Bacteria"/>
</dbReference>
<proteinExistence type="predicted"/>
<dbReference type="PROSITE" id="PS50110">
    <property type="entry name" value="RESPONSE_REGULATORY"/>
    <property type="match status" value="1"/>
</dbReference>
<feature type="domain" description="Response regulatory" evidence="3">
    <location>
        <begin position="7"/>
        <end position="123"/>
    </location>
</feature>
<dbReference type="Pfam" id="PF00072">
    <property type="entry name" value="Response_reg"/>
    <property type="match status" value="1"/>
</dbReference>
<dbReference type="KEGG" id="bmx:BMS_1307"/>
<reference evidence="5" key="1">
    <citation type="journal article" date="2013" name="ISME J.">
        <title>A small predatory core genome in the divergent marine Bacteriovorax marinus SJ and the terrestrial Bdellovibrio bacteriovorus.</title>
        <authorList>
            <person name="Crossman L.C."/>
            <person name="Chen H."/>
            <person name="Cerdeno-Tarraga A.M."/>
            <person name="Brooks K."/>
            <person name="Quail M.A."/>
            <person name="Pineiro S.A."/>
            <person name="Hobley L."/>
            <person name="Sockett R.E."/>
            <person name="Bentley S.D."/>
            <person name="Parkhill J."/>
            <person name="Williams H.N."/>
            <person name="Stine O.C."/>
        </authorList>
    </citation>
    <scope>NUCLEOTIDE SEQUENCE [LARGE SCALE GENOMIC DNA]</scope>
    <source>
        <strain evidence="5">ATCC BAA-682 / DSM 15412 / SJ</strain>
    </source>
</reference>
<sequence>MKETKKYILVVDDDLDILVFCEKILSNIGVVVLKATNTEDALKKILEYAPHMVLLDINLENEAGFKLLDSLKEREILQYLKIYMISSEKSKESILLSKKYGVQGYLIKPLSNNTLVNTVKRFSKESALPTYTPVDESKLAKVYVPAEIIKFNEISFVLRSRVKFMTKENIEIESQFFRDMNIKKGHMKIYQKSRDINPGIYDTVMQMIGLPEKILQSIRKRQKRRI</sequence>
<evidence type="ECO:0000259" key="3">
    <source>
        <dbReference type="PROSITE" id="PS50110"/>
    </source>
</evidence>
<name>E1WZJ3_HALMS</name>
<organism evidence="4 5">
    <name type="scientific">Halobacteriovorax marinus (strain ATCC BAA-682 / DSM 15412 / SJ)</name>
    <name type="common">Bacteriovorax marinus</name>
    <dbReference type="NCBI Taxonomy" id="862908"/>
    <lineage>
        <taxon>Bacteria</taxon>
        <taxon>Pseudomonadati</taxon>
        <taxon>Bdellovibrionota</taxon>
        <taxon>Bacteriovoracia</taxon>
        <taxon>Bacteriovoracales</taxon>
        <taxon>Halobacteriovoraceae</taxon>
        <taxon>Halobacteriovorax</taxon>
    </lineage>
</organism>
<dbReference type="CDD" id="cd00156">
    <property type="entry name" value="REC"/>
    <property type="match status" value="1"/>
</dbReference>
<evidence type="ECO:0000313" key="4">
    <source>
        <dbReference type="EMBL" id="CBW26179.1"/>
    </source>
</evidence>
<keyword evidence="1 2" id="KW-0597">Phosphoprotein</keyword>
<dbReference type="OrthoDB" id="5294987at2"/>
<accession>E1WZJ3</accession>
<dbReference type="Proteomes" id="UP000008963">
    <property type="component" value="Chromosome"/>
</dbReference>
<keyword evidence="5" id="KW-1185">Reference proteome</keyword>
<evidence type="ECO:0000256" key="1">
    <source>
        <dbReference type="ARBA" id="ARBA00022553"/>
    </source>
</evidence>
<evidence type="ECO:0000313" key="5">
    <source>
        <dbReference type="Proteomes" id="UP000008963"/>
    </source>
</evidence>
<gene>
    <name evidence="4" type="ordered locus">BMS_1307</name>
</gene>
<dbReference type="PATRIC" id="fig|862908.3.peg.1244"/>
<dbReference type="RefSeq" id="WP_014243963.1">
    <property type="nucleotide sequence ID" value="NC_016620.1"/>
</dbReference>
<dbReference type="GO" id="GO:0000160">
    <property type="term" value="P:phosphorelay signal transduction system"/>
    <property type="evidence" value="ECO:0007669"/>
    <property type="project" value="InterPro"/>
</dbReference>
<dbReference type="STRING" id="862908.BMS_1307"/>
<protein>
    <submittedName>
        <fullName evidence="4">Response regulator</fullName>
    </submittedName>
</protein>
<evidence type="ECO:0000256" key="2">
    <source>
        <dbReference type="PROSITE-ProRule" id="PRU00169"/>
    </source>
</evidence>
<dbReference type="Gene3D" id="3.40.50.2300">
    <property type="match status" value="1"/>
</dbReference>
<dbReference type="PANTHER" id="PTHR44591:SF3">
    <property type="entry name" value="RESPONSE REGULATORY DOMAIN-CONTAINING PROTEIN"/>
    <property type="match status" value="1"/>
</dbReference>
<dbReference type="InterPro" id="IPR050595">
    <property type="entry name" value="Bact_response_regulator"/>
</dbReference>
<feature type="modified residue" description="4-aspartylphosphate" evidence="2">
    <location>
        <position position="56"/>
    </location>
</feature>
<dbReference type="InterPro" id="IPR011006">
    <property type="entry name" value="CheY-like_superfamily"/>
</dbReference>
<dbReference type="EMBL" id="FQ312005">
    <property type="protein sequence ID" value="CBW26179.1"/>
    <property type="molecule type" value="Genomic_DNA"/>
</dbReference>
<dbReference type="PANTHER" id="PTHR44591">
    <property type="entry name" value="STRESS RESPONSE REGULATOR PROTEIN 1"/>
    <property type="match status" value="1"/>
</dbReference>
<dbReference type="HOGENOM" id="CLU_1223323_0_0_7"/>
<dbReference type="SMART" id="SM00448">
    <property type="entry name" value="REC"/>
    <property type="match status" value="1"/>
</dbReference>
<dbReference type="SUPFAM" id="SSF52172">
    <property type="entry name" value="CheY-like"/>
    <property type="match status" value="1"/>
</dbReference>
<dbReference type="InterPro" id="IPR001789">
    <property type="entry name" value="Sig_transdc_resp-reg_receiver"/>
</dbReference>
<dbReference type="AlphaFoldDB" id="E1WZJ3"/>